<dbReference type="GO" id="GO:0005634">
    <property type="term" value="C:nucleus"/>
    <property type="evidence" value="ECO:0007669"/>
    <property type="project" value="UniProtKB-SubCell"/>
</dbReference>
<dbReference type="GO" id="GO:0003700">
    <property type="term" value="F:DNA-binding transcription factor activity"/>
    <property type="evidence" value="ECO:0007669"/>
    <property type="project" value="InterPro"/>
</dbReference>
<comment type="subcellular location">
    <subcellularLocation>
        <location evidence="1">Nucleus</location>
    </subcellularLocation>
</comment>
<dbReference type="SMART" id="SM00415">
    <property type="entry name" value="HSF"/>
    <property type="match status" value="1"/>
</dbReference>
<gene>
    <name evidence="7" type="ORF">P3T76_014361</name>
</gene>
<feature type="domain" description="HSF-type DNA-binding" evidence="6">
    <location>
        <begin position="11"/>
        <end position="104"/>
    </location>
</feature>
<reference evidence="7" key="1">
    <citation type="submission" date="2023-08" db="EMBL/GenBank/DDBJ databases">
        <title>Reference Genome Resource for the Citrus Pathogen Phytophthora citrophthora.</title>
        <authorList>
            <person name="Moller H."/>
            <person name="Coetzee B."/>
            <person name="Rose L.J."/>
            <person name="Van Niekerk J.M."/>
        </authorList>
    </citation>
    <scope>NUCLEOTIDE SEQUENCE</scope>
    <source>
        <strain evidence="7">STE-U-9442</strain>
    </source>
</reference>
<evidence type="ECO:0000259" key="6">
    <source>
        <dbReference type="SMART" id="SM00415"/>
    </source>
</evidence>
<proteinExistence type="inferred from homology"/>
<comment type="caution">
    <text evidence="7">The sequence shown here is derived from an EMBL/GenBank/DDBJ whole genome shotgun (WGS) entry which is preliminary data.</text>
</comment>
<keyword evidence="3" id="KW-0539">Nucleus</keyword>
<feature type="compositionally biased region" description="Basic residues" evidence="5">
    <location>
        <begin position="106"/>
        <end position="118"/>
    </location>
</feature>
<evidence type="ECO:0000313" key="7">
    <source>
        <dbReference type="EMBL" id="KAK1930127.1"/>
    </source>
</evidence>
<feature type="region of interest" description="Disordered" evidence="5">
    <location>
        <begin position="96"/>
        <end position="127"/>
    </location>
</feature>
<evidence type="ECO:0000256" key="3">
    <source>
        <dbReference type="ARBA" id="ARBA00023242"/>
    </source>
</evidence>
<evidence type="ECO:0000256" key="1">
    <source>
        <dbReference type="ARBA" id="ARBA00004123"/>
    </source>
</evidence>
<dbReference type="Pfam" id="PF00447">
    <property type="entry name" value="HSF_DNA-bind"/>
    <property type="match status" value="1"/>
</dbReference>
<accession>A0AAD9LC51</accession>
<dbReference type="PANTHER" id="PTHR10015">
    <property type="entry name" value="HEAT SHOCK TRANSCRIPTION FACTOR"/>
    <property type="match status" value="1"/>
</dbReference>
<evidence type="ECO:0000313" key="8">
    <source>
        <dbReference type="Proteomes" id="UP001259832"/>
    </source>
</evidence>
<dbReference type="InterPro" id="IPR036388">
    <property type="entry name" value="WH-like_DNA-bd_sf"/>
</dbReference>
<dbReference type="EMBL" id="JASMQC010000041">
    <property type="protein sequence ID" value="KAK1930127.1"/>
    <property type="molecule type" value="Genomic_DNA"/>
</dbReference>
<sequence>MAMQTPALPAIATSFVRKLYRILDQESASVIAWDTEGSSFVMLDNDALETQVLPRYFRGRLNAFRQQLKEHSFVAVSMEDGKEQYSHPFFRRGCPEELNQITHTPLPRKRAPRKKKRKQPESTDASEVKIVKSISKKSHRVPVRSEPEPEFKHAAVDPATLAANPLFAQEDDSLSGFLTASNMPVEPTGPLLDSMMQLKDEQMSADVMEALLALLSTSLSTEGRTEVILTAPTTNANSTSSTGSHNIFAEGRPPVVLPPLPPGIVENGQFSEDTMNNLMHWVSANATSTL</sequence>
<dbReference type="GO" id="GO:0043565">
    <property type="term" value="F:sequence-specific DNA binding"/>
    <property type="evidence" value="ECO:0007669"/>
    <property type="project" value="InterPro"/>
</dbReference>
<dbReference type="SUPFAM" id="SSF46785">
    <property type="entry name" value="Winged helix' DNA-binding domain"/>
    <property type="match status" value="1"/>
</dbReference>
<comment type="similarity">
    <text evidence="4">Belongs to the HSF family.</text>
</comment>
<dbReference type="Proteomes" id="UP001259832">
    <property type="component" value="Unassembled WGS sequence"/>
</dbReference>
<evidence type="ECO:0000256" key="2">
    <source>
        <dbReference type="ARBA" id="ARBA00023125"/>
    </source>
</evidence>
<evidence type="ECO:0000256" key="5">
    <source>
        <dbReference type="SAM" id="MobiDB-lite"/>
    </source>
</evidence>
<dbReference type="AlphaFoldDB" id="A0AAD9LC51"/>
<keyword evidence="2" id="KW-0238">DNA-binding</keyword>
<dbReference type="PANTHER" id="PTHR10015:SF206">
    <property type="entry name" value="HSF-TYPE DNA-BINDING DOMAIN-CONTAINING PROTEIN"/>
    <property type="match status" value="1"/>
</dbReference>
<dbReference type="Gene3D" id="1.10.10.10">
    <property type="entry name" value="Winged helix-like DNA-binding domain superfamily/Winged helix DNA-binding domain"/>
    <property type="match status" value="1"/>
</dbReference>
<protein>
    <submittedName>
        <fullName evidence="7">Transcription factor SKN7</fullName>
    </submittedName>
</protein>
<dbReference type="InterPro" id="IPR036390">
    <property type="entry name" value="WH_DNA-bd_sf"/>
</dbReference>
<name>A0AAD9LC51_9STRA</name>
<organism evidence="7 8">
    <name type="scientific">Phytophthora citrophthora</name>
    <dbReference type="NCBI Taxonomy" id="4793"/>
    <lineage>
        <taxon>Eukaryota</taxon>
        <taxon>Sar</taxon>
        <taxon>Stramenopiles</taxon>
        <taxon>Oomycota</taxon>
        <taxon>Peronosporomycetes</taxon>
        <taxon>Peronosporales</taxon>
        <taxon>Peronosporaceae</taxon>
        <taxon>Phytophthora</taxon>
    </lineage>
</organism>
<keyword evidence="8" id="KW-1185">Reference proteome</keyword>
<dbReference type="InterPro" id="IPR000232">
    <property type="entry name" value="HSF_DNA-bd"/>
</dbReference>
<evidence type="ECO:0000256" key="4">
    <source>
        <dbReference type="RuleBase" id="RU004020"/>
    </source>
</evidence>